<sequence>MNKKLKRCLEFLGVLAITFVISLSSPLNPWMNNAFTSMQEGILDIAHQIRDGFLAYVEVDGNYGPVLYEFYGLGYLPTDTHIVQFIMETVGIFFLVLFQYKTAKLFTSEVFAMISAGLLTVFEWGALTHAGAEEMMFFILTLTCYHVARQLQQGFLSYHTYLLTIDLGLVFFLQPGYIFIWVVLLIFFAIKFKADGLKAKEYRAYYVSVSEGLITVGVPMVLYLLYFKNAKEFFQHVVVYNMNNIGGFAEGMKIICGSPWIILLAVLVVVTIVKVFLGEKFLTYCLWIGFTILTFVVIAIQGDNLSTFLQLSKAVYIVPIAGVFSLIDKALGLKVEEREY</sequence>
<dbReference type="AlphaFoldDB" id="A0A2G3DYE4"/>
<gene>
    <name evidence="2" type="ORF">CSX01_04650</name>
</gene>
<keyword evidence="1" id="KW-0812">Transmembrane</keyword>
<evidence type="ECO:0000313" key="2">
    <source>
        <dbReference type="EMBL" id="PHU35903.1"/>
    </source>
</evidence>
<evidence type="ECO:0000256" key="1">
    <source>
        <dbReference type="SAM" id="Phobius"/>
    </source>
</evidence>
<name>A0A2G3DYE4_9FIRM</name>
<feature type="transmembrane region" description="Helical" evidence="1">
    <location>
        <begin position="314"/>
        <end position="331"/>
    </location>
</feature>
<feature type="transmembrane region" description="Helical" evidence="1">
    <location>
        <begin position="167"/>
        <end position="192"/>
    </location>
</feature>
<keyword evidence="1" id="KW-0472">Membrane</keyword>
<proteinExistence type="predicted"/>
<evidence type="ECO:0008006" key="4">
    <source>
        <dbReference type="Google" id="ProtNLM"/>
    </source>
</evidence>
<feature type="transmembrane region" description="Helical" evidence="1">
    <location>
        <begin position="110"/>
        <end position="127"/>
    </location>
</feature>
<reference evidence="2 3" key="2">
    <citation type="submission" date="2017-10" db="EMBL/GenBank/DDBJ databases">
        <authorList>
            <person name="Banno H."/>
            <person name="Chua N.-H."/>
        </authorList>
    </citation>
    <scope>NUCLEOTIDE SEQUENCE [LARGE SCALE GENOMIC DNA]</scope>
    <source>
        <strain evidence="2 3">JK626</strain>
    </source>
</reference>
<reference evidence="2 3" key="1">
    <citation type="submission" date="2017-10" db="EMBL/GenBank/DDBJ databases">
        <title>Resolving the taxonomy of Roseburia spp., Eubacterium rectale and Agathobacter spp. through phylogenomic analysis.</title>
        <authorList>
            <person name="Sheridan P.O."/>
            <person name="Walker A.W."/>
            <person name="Duncan S.H."/>
            <person name="Scott K.P."/>
            <person name="Toole P.W.O."/>
            <person name="Luis P."/>
            <person name="Flint H.J."/>
        </authorList>
    </citation>
    <scope>NUCLEOTIDE SEQUENCE [LARGE SCALE GENOMIC DNA]</scope>
    <source>
        <strain evidence="2 3">JK626</strain>
    </source>
</reference>
<comment type="caution">
    <text evidence="2">The sequence shown here is derived from an EMBL/GenBank/DDBJ whole genome shotgun (WGS) entry which is preliminary data.</text>
</comment>
<feature type="transmembrane region" description="Helical" evidence="1">
    <location>
        <begin position="284"/>
        <end position="302"/>
    </location>
</feature>
<organism evidence="2 3">
    <name type="scientific">Pseudobutyrivibrio ruminis</name>
    <dbReference type="NCBI Taxonomy" id="46206"/>
    <lineage>
        <taxon>Bacteria</taxon>
        <taxon>Bacillati</taxon>
        <taxon>Bacillota</taxon>
        <taxon>Clostridia</taxon>
        <taxon>Lachnospirales</taxon>
        <taxon>Lachnospiraceae</taxon>
        <taxon>Pseudobutyrivibrio</taxon>
    </lineage>
</organism>
<feature type="transmembrane region" description="Helical" evidence="1">
    <location>
        <begin position="81"/>
        <end position="98"/>
    </location>
</feature>
<accession>A0A2G3DYE4</accession>
<dbReference type="RefSeq" id="WP_099391605.1">
    <property type="nucleotide sequence ID" value="NZ_PDYF01000008.1"/>
</dbReference>
<dbReference type="EMBL" id="PDYF01000008">
    <property type="protein sequence ID" value="PHU35903.1"/>
    <property type="molecule type" value="Genomic_DNA"/>
</dbReference>
<keyword evidence="1" id="KW-1133">Transmembrane helix</keyword>
<feature type="transmembrane region" description="Helical" evidence="1">
    <location>
        <begin position="260"/>
        <end position="277"/>
    </location>
</feature>
<feature type="transmembrane region" description="Helical" evidence="1">
    <location>
        <begin position="204"/>
        <end position="226"/>
    </location>
</feature>
<dbReference type="Proteomes" id="UP000225889">
    <property type="component" value="Unassembled WGS sequence"/>
</dbReference>
<evidence type="ECO:0000313" key="3">
    <source>
        <dbReference type="Proteomes" id="UP000225889"/>
    </source>
</evidence>
<protein>
    <recommendedName>
        <fullName evidence="4">Dolichyl-phosphate-mannose-protein mannosyltransferase</fullName>
    </recommendedName>
</protein>